<feature type="compositionally biased region" description="Low complexity" evidence="1">
    <location>
        <begin position="27"/>
        <end position="37"/>
    </location>
</feature>
<feature type="domain" description="VWFA" evidence="2">
    <location>
        <begin position="60"/>
        <end position="242"/>
    </location>
</feature>
<evidence type="ECO:0000313" key="3">
    <source>
        <dbReference type="EMBL" id="SEH51051.1"/>
    </source>
</evidence>
<dbReference type="Proteomes" id="UP000183190">
    <property type="component" value="Unassembled WGS sequence"/>
</dbReference>
<dbReference type="RefSeq" id="WP_074715094.1">
    <property type="nucleotide sequence ID" value="NZ_FNWV01000003.1"/>
</dbReference>
<dbReference type="PROSITE" id="PS50234">
    <property type="entry name" value="VWFA"/>
    <property type="match status" value="1"/>
</dbReference>
<evidence type="ECO:0000256" key="1">
    <source>
        <dbReference type="SAM" id="MobiDB-lite"/>
    </source>
</evidence>
<name>A0A1H6IPI9_RUMFL</name>
<proteinExistence type="predicted"/>
<dbReference type="SUPFAM" id="SSF53300">
    <property type="entry name" value="vWA-like"/>
    <property type="match status" value="1"/>
</dbReference>
<dbReference type="Pfam" id="PF00092">
    <property type="entry name" value="VWA"/>
    <property type="match status" value="1"/>
</dbReference>
<dbReference type="InterPro" id="IPR002035">
    <property type="entry name" value="VWF_A"/>
</dbReference>
<dbReference type="AlphaFoldDB" id="A0A1H6IPI9"/>
<protein>
    <submittedName>
        <fullName evidence="3">Uncharacterized conserved protein YegL, contains vWA domain of TerY type</fullName>
    </submittedName>
</protein>
<feature type="compositionally biased region" description="Basic and acidic residues" evidence="1">
    <location>
        <begin position="1"/>
        <end position="11"/>
    </location>
</feature>
<sequence>MSNEHVTEPEVNKNVSPLDDFDNAETVSSAASSAPVSDDSILDFDDDPLSATSVSKKSLVIFFLIDTSGSMKGKKMGELNTVMEELIPEIRRVGEADTDVKIAVLTFSTEVRWMYSNPIPIEDFEWARLRASGVTSMGAAFKELNHRMSRNSFLNSPSLSFAPVIFLMTDGYPSDDYKEGLRELQTNSWYKFGLKAALGIGQEANDNILAEFTGSKDTVVHAYSGGQLAQMIKIIAVTSSQIGSKSMTLSDDTSHEIGEEDVFAAKQKLLGQQIQELVSTQTDGDDVPFDTGW</sequence>
<feature type="region of interest" description="Disordered" evidence="1">
    <location>
        <begin position="1"/>
        <end position="37"/>
    </location>
</feature>
<dbReference type="InterPro" id="IPR036465">
    <property type="entry name" value="vWFA_dom_sf"/>
</dbReference>
<dbReference type="SMART" id="SM00327">
    <property type="entry name" value="VWA"/>
    <property type="match status" value="1"/>
</dbReference>
<dbReference type="Gene3D" id="3.40.50.410">
    <property type="entry name" value="von Willebrand factor, type A domain"/>
    <property type="match status" value="1"/>
</dbReference>
<reference evidence="3 4" key="1">
    <citation type="submission" date="2016-10" db="EMBL/GenBank/DDBJ databases">
        <authorList>
            <person name="de Groot N.N."/>
        </authorList>
    </citation>
    <scope>NUCLEOTIDE SEQUENCE [LARGE SCALE GENOMIC DNA]</scope>
    <source>
        <strain evidence="3 4">YAD2003</strain>
    </source>
</reference>
<accession>A0A1H6IPI9</accession>
<gene>
    <name evidence="3" type="ORF">SAMN02910265_01106</name>
</gene>
<dbReference type="EMBL" id="FNWV01000003">
    <property type="protein sequence ID" value="SEH51051.1"/>
    <property type="molecule type" value="Genomic_DNA"/>
</dbReference>
<dbReference type="OrthoDB" id="9806395at2"/>
<evidence type="ECO:0000313" key="4">
    <source>
        <dbReference type="Proteomes" id="UP000183190"/>
    </source>
</evidence>
<organism evidence="3 4">
    <name type="scientific">Ruminococcus flavefaciens</name>
    <dbReference type="NCBI Taxonomy" id="1265"/>
    <lineage>
        <taxon>Bacteria</taxon>
        <taxon>Bacillati</taxon>
        <taxon>Bacillota</taxon>
        <taxon>Clostridia</taxon>
        <taxon>Eubacteriales</taxon>
        <taxon>Oscillospiraceae</taxon>
        <taxon>Ruminococcus</taxon>
    </lineage>
</organism>
<evidence type="ECO:0000259" key="2">
    <source>
        <dbReference type="PROSITE" id="PS50234"/>
    </source>
</evidence>